<dbReference type="WBParaSite" id="L893_g11000.t1">
    <property type="protein sequence ID" value="L893_g11000.t1"/>
    <property type="gene ID" value="L893_g11000"/>
</dbReference>
<dbReference type="AlphaFoldDB" id="A0A1I7XYT8"/>
<accession>A0A1I7XYT8</accession>
<name>A0A1I7XYT8_9BILA</name>
<reference evidence="3" key="1">
    <citation type="submission" date="2016-11" db="UniProtKB">
        <authorList>
            <consortium name="WormBaseParasite"/>
        </authorList>
    </citation>
    <scope>IDENTIFICATION</scope>
</reference>
<protein>
    <submittedName>
        <fullName evidence="3">Uncharacterized protein</fullName>
    </submittedName>
</protein>
<sequence length="69" mass="8105">MSFRLQNERHFDEDDSDRRTETSIEQKSAGHVVNEKMKKQRMQKCRQMLALVASAWNSLGPLHGWEAFL</sequence>
<evidence type="ECO:0000313" key="3">
    <source>
        <dbReference type="WBParaSite" id="L893_g11000.t1"/>
    </source>
</evidence>
<feature type="region of interest" description="Disordered" evidence="1">
    <location>
        <begin position="1"/>
        <end position="36"/>
    </location>
</feature>
<keyword evidence="2" id="KW-1185">Reference proteome</keyword>
<evidence type="ECO:0000313" key="2">
    <source>
        <dbReference type="Proteomes" id="UP000095287"/>
    </source>
</evidence>
<dbReference type="Proteomes" id="UP000095287">
    <property type="component" value="Unplaced"/>
</dbReference>
<feature type="compositionally biased region" description="Basic and acidic residues" evidence="1">
    <location>
        <begin position="1"/>
        <end position="24"/>
    </location>
</feature>
<evidence type="ECO:0000256" key="1">
    <source>
        <dbReference type="SAM" id="MobiDB-lite"/>
    </source>
</evidence>
<organism evidence="2 3">
    <name type="scientific">Steinernema glaseri</name>
    <dbReference type="NCBI Taxonomy" id="37863"/>
    <lineage>
        <taxon>Eukaryota</taxon>
        <taxon>Metazoa</taxon>
        <taxon>Ecdysozoa</taxon>
        <taxon>Nematoda</taxon>
        <taxon>Chromadorea</taxon>
        <taxon>Rhabditida</taxon>
        <taxon>Tylenchina</taxon>
        <taxon>Panagrolaimomorpha</taxon>
        <taxon>Strongyloidoidea</taxon>
        <taxon>Steinernematidae</taxon>
        <taxon>Steinernema</taxon>
    </lineage>
</organism>
<proteinExistence type="predicted"/>